<reference evidence="5" key="1">
    <citation type="submission" date="2024-10" db="EMBL/GenBank/DDBJ databases">
        <authorList>
            <person name="Lesea H.P."/>
            <person name="Kuehl J.V."/>
            <person name="Chandonia J.-M."/>
        </authorList>
    </citation>
    <scope>NUCLEOTIDE SEQUENCE</scope>
    <source>
        <strain evidence="5">FW102-FHT14D07</strain>
    </source>
</reference>
<sequence>MNTRADTFSELSCRPIAFVRSPYAQRIDAPHQPTVVAGTESGAAVDAVIAFVADFPAAAWRDLAGFERIWLLFAFHRSEGWKAEVRPPRGGGKRSVLATRSPHRPNAIGLSAVELVAVEEGGLRVRGVDLLDGTPILDIKPYVPYADAFPGSRAGWIDAIDAAQGRHSAPGPRKPRTRPRGGDVSGS</sequence>
<organism evidence="5">
    <name type="scientific">Rhodanobacter sp. FW102-FHT14D07</name>
    <dbReference type="NCBI Taxonomy" id="3351462"/>
    <lineage>
        <taxon>Bacteria</taxon>
        <taxon>Pseudomonadati</taxon>
        <taxon>Pseudomonadota</taxon>
        <taxon>Gammaproteobacteria</taxon>
        <taxon>Lysobacterales</taxon>
        <taxon>Rhodanobacteraceae</taxon>
        <taxon>Rhodanobacter</taxon>
    </lineage>
</organism>
<name>A0AB74USE6_9GAMM</name>
<comment type="similarity">
    <text evidence="2">Belongs to the tRNA methyltransferase O family.</text>
</comment>
<evidence type="ECO:0000259" key="4">
    <source>
        <dbReference type="PROSITE" id="PS51668"/>
    </source>
</evidence>
<feature type="region of interest" description="Disordered" evidence="3">
    <location>
        <begin position="161"/>
        <end position="187"/>
    </location>
</feature>
<dbReference type="CDD" id="cd09281">
    <property type="entry name" value="UPF0066"/>
    <property type="match status" value="1"/>
</dbReference>
<gene>
    <name evidence="5" type="primary">tsaA</name>
    <name evidence="5" type="ORF">ACFYG5_14025</name>
</gene>
<feature type="domain" description="TsaA-like" evidence="4">
    <location>
        <begin position="13"/>
        <end position="151"/>
    </location>
</feature>
<dbReference type="NCBIfam" id="TIGR00104">
    <property type="entry name" value="tRNA_TsaA"/>
    <property type="match status" value="1"/>
</dbReference>
<dbReference type="PANTHER" id="PTHR12818">
    <property type="entry name" value="TRNA (ADENINE(37)-N6)-METHYLTRANSFERASE"/>
    <property type="match status" value="1"/>
</dbReference>
<proteinExistence type="inferred from homology"/>
<dbReference type="InterPro" id="IPR023370">
    <property type="entry name" value="TrmO-like_N"/>
</dbReference>
<dbReference type="PROSITE" id="PS51668">
    <property type="entry name" value="TSAA_2"/>
    <property type="match status" value="1"/>
</dbReference>
<protein>
    <submittedName>
        <fullName evidence="5">tRNA (N6-threonylcarbamoyladenosine(37)-N6)-methyltransferase TrmO</fullName>
    </submittedName>
</protein>
<dbReference type="InterPro" id="IPR036414">
    <property type="entry name" value="YaeB_N_sf"/>
</dbReference>
<dbReference type="SUPFAM" id="SSF118196">
    <property type="entry name" value="YaeB-like"/>
    <property type="match status" value="1"/>
</dbReference>
<dbReference type="AlphaFoldDB" id="A0AB74USE6"/>
<evidence type="ECO:0000313" key="5">
    <source>
        <dbReference type="EMBL" id="XIA17668.1"/>
    </source>
</evidence>
<evidence type="ECO:0000256" key="1">
    <source>
        <dbReference type="ARBA" id="ARBA00022691"/>
    </source>
</evidence>
<evidence type="ECO:0000256" key="2">
    <source>
        <dbReference type="ARBA" id="ARBA00033753"/>
    </source>
</evidence>
<dbReference type="InterPro" id="IPR036413">
    <property type="entry name" value="YaeB-like_sf"/>
</dbReference>
<dbReference type="RefSeq" id="WP_395116104.1">
    <property type="nucleotide sequence ID" value="NZ_CP170721.1"/>
</dbReference>
<dbReference type="EMBL" id="CP170721">
    <property type="protein sequence ID" value="XIA17668.1"/>
    <property type="molecule type" value="Genomic_DNA"/>
</dbReference>
<dbReference type="InterPro" id="IPR040372">
    <property type="entry name" value="YaeB-like"/>
</dbReference>
<dbReference type="Gene3D" id="2.40.30.70">
    <property type="entry name" value="YaeB-like"/>
    <property type="match status" value="1"/>
</dbReference>
<keyword evidence="1" id="KW-0949">S-adenosyl-L-methionine</keyword>
<dbReference type="PANTHER" id="PTHR12818:SF0">
    <property type="entry name" value="TRNA (ADENINE(37)-N6)-METHYLTRANSFERASE"/>
    <property type="match status" value="1"/>
</dbReference>
<evidence type="ECO:0000256" key="3">
    <source>
        <dbReference type="SAM" id="MobiDB-lite"/>
    </source>
</evidence>
<dbReference type="Pfam" id="PF01980">
    <property type="entry name" value="TrmO_N"/>
    <property type="match status" value="1"/>
</dbReference>
<accession>A0AB74USE6</accession>